<keyword evidence="6" id="KW-1185">Reference proteome</keyword>
<dbReference type="GO" id="GO:0000256">
    <property type="term" value="P:allantoin catabolic process"/>
    <property type="evidence" value="ECO:0007669"/>
    <property type="project" value="InterPro"/>
</dbReference>
<evidence type="ECO:0000313" key="5">
    <source>
        <dbReference type="EMBL" id="SIT50961.1"/>
    </source>
</evidence>
<dbReference type="GO" id="GO:0006144">
    <property type="term" value="P:purine nucleobase metabolic process"/>
    <property type="evidence" value="ECO:0007669"/>
    <property type="project" value="UniProtKB-KW"/>
</dbReference>
<protein>
    <recommendedName>
        <fullName evidence="7">Ureidoglycolate hydrolase</fullName>
    </recommendedName>
</protein>
<dbReference type="Proteomes" id="UP000195569">
    <property type="component" value="Unassembled WGS sequence"/>
</dbReference>
<evidence type="ECO:0000256" key="3">
    <source>
        <dbReference type="ARBA" id="ARBA00023239"/>
    </source>
</evidence>
<comment type="caution">
    <text evidence="5">The sequence shown here is derived from an EMBL/GenBank/DDBJ whole genome shotgun (WGS) entry which is preliminary data.</text>
</comment>
<dbReference type="RefSeq" id="WP_087739538.1">
    <property type="nucleotide sequence ID" value="NZ_CYGY02000096.1"/>
</dbReference>
<evidence type="ECO:0000256" key="2">
    <source>
        <dbReference type="ARBA" id="ARBA00022631"/>
    </source>
</evidence>
<dbReference type="Gene3D" id="2.60.120.480">
    <property type="entry name" value="Ureidoglycolate hydrolase"/>
    <property type="match status" value="1"/>
</dbReference>
<dbReference type="InterPro" id="IPR024060">
    <property type="entry name" value="Ureidoglycolate_lyase_dom_sf"/>
</dbReference>
<dbReference type="EMBL" id="CYGY02000096">
    <property type="protein sequence ID" value="SIT50961.1"/>
    <property type="molecule type" value="Genomic_DNA"/>
</dbReference>
<organism evidence="5 6">
    <name type="scientific">Paraburkholderia piptadeniae</name>
    <dbReference type="NCBI Taxonomy" id="1701573"/>
    <lineage>
        <taxon>Bacteria</taxon>
        <taxon>Pseudomonadati</taxon>
        <taxon>Pseudomonadota</taxon>
        <taxon>Betaproteobacteria</taxon>
        <taxon>Burkholderiales</taxon>
        <taxon>Burkholderiaceae</taxon>
        <taxon>Paraburkholderia</taxon>
    </lineage>
</organism>
<proteinExistence type="predicted"/>
<comment type="subunit">
    <text evidence="1">Homodimer.</text>
</comment>
<keyword evidence="3" id="KW-0456">Lyase</keyword>
<name>A0A1N7SU04_9BURK</name>
<dbReference type="InterPro" id="IPR007247">
    <property type="entry name" value="Ureidogly_lyase"/>
</dbReference>
<dbReference type="InterPro" id="IPR011051">
    <property type="entry name" value="RmlC_Cupin_sf"/>
</dbReference>
<dbReference type="Pfam" id="PF04115">
    <property type="entry name" value="Ureidogly_lyase"/>
    <property type="match status" value="1"/>
</dbReference>
<comment type="catalytic activity">
    <reaction evidence="4">
        <text>(S)-ureidoglycolate = urea + glyoxylate</text>
        <dbReference type="Rhea" id="RHEA:11304"/>
        <dbReference type="ChEBI" id="CHEBI:16199"/>
        <dbReference type="ChEBI" id="CHEBI:36655"/>
        <dbReference type="ChEBI" id="CHEBI:57296"/>
        <dbReference type="EC" id="4.3.2.3"/>
    </reaction>
</comment>
<dbReference type="AlphaFoldDB" id="A0A1N7SU04"/>
<dbReference type="SUPFAM" id="SSF51182">
    <property type="entry name" value="RmlC-like cupins"/>
    <property type="match status" value="1"/>
</dbReference>
<reference evidence="5" key="1">
    <citation type="submission" date="2016-12" db="EMBL/GenBank/DDBJ databases">
        <authorList>
            <person name="Moulin L."/>
        </authorList>
    </citation>
    <scope>NUCLEOTIDE SEQUENCE [LARGE SCALE GENOMIC DNA]</scope>
    <source>
        <strain evidence="5">STM 7183</strain>
    </source>
</reference>
<dbReference type="OrthoDB" id="8654422at2"/>
<evidence type="ECO:0000313" key="6">
    <source>
        <dbReference type="Proteomes" id="UP000195569"/>
    </source>
</evidence>
<dbReference type="GO" id="GO:0004848">
    <property type="term" value="F:ureidoglycolate hydrolase activity"/>
    <property type="evidence" value="ECO:0007669"/>
    <property type="project" value="InterPro"/>
</dbReference>
<evidence type="ECO:0000256" key="1">
    <source>
        <dbReference type="ARBA" id="ARBA00011738"/>
    </source>
</evidence>
<sequence>MKTVPLLNIEPLTPDAFARYGWVLGNPVAYGSDQPFYNSDTFSIWREHLFDAGAPNETEILWSRFKDGDLTVRSLETRWLTQEAVVPLTGPLIQIVAVSDESGEPDIDSVRAFIVPVGMGTCVRPQSWYAIRILGDEVEAFVLSRRSATNDLIAHRRAGRPTAQSKLRSIAARELVRYLK</sequence>
<keyword evidence="2" id="KW-0659">Purine metabolism</keyword>
<evidence type="ECO:0008006" key="7">
    <source>
        <dbReference type="Google" id="ProtNLM"/>
    </source>
</evidence>
<evidence type="ECO:0000256" key="4">
    <source>
        <dbReference type="ARBA" id="ARBA00047684"/>
    </source>
</evidence>
<dbReference type="GO" id="GO:0050385">
    <property type="term" value="F:ureidoglycolate lyase activity"/>
    <property type="evidence" value="ECO:0007669"/>
    <property type="project" value="UniProtKB-EC"/>
</dbReference>
<gene>
    <name evidence="5" type="ORF">BN2476_960112</name>
</gene>
<accession>A0A1N7SU04</accession>